<dbReference type="Gene3D" id="3.60.21.10">
    <property type="match status" value="1"/>
</dbReference>
<name>A0A372DN25_9GAMM</name>
<dbReference type="SMART" id="SM00854">
    <property type="entry name" value="PGA_cap"/>
    <property type="match status" value="1"/>
</dbReference>
<dbReference type="AlphaFoldDB" id="A0A372DN25"/>
<dbReference type="InterPro" id="IPR019079">
    <property type="entry name" value="Capsule_synth_CapA"/>
</dbReference>
<organism evidence="3 4">
    <name type="scientific">Cognatiluteimonas weifangensis</name>
    <dbReference type="NCBI Taxonomy" id="2303539"/>
    <lineage>
        <taxon>Bacteria</taxon>
        <taxon>Pseudomonadati</taxon>
        <taxon>Pseudomonadota</taxon>
        <taxon>Gammaproteobacteria</taxon>
        <taxon>Lysobacterales</taxon>
        <taxon>Lysobacteraceae</taxon>
        <taxon>Cognatiluteimonas</taxon>
    </lineage>
</organism>
<comment type="similarity">
    <text evidence="1">Belongs to the CapA family.</text>
</comment>
<keyword evidence="4" id="KW-1185">Reference proteome</keyword>
<dbReference type="Proteomes" id="UP000262917">
    <property type="component" value="Unassembled WGS sequence"/>
</dbReference>
<dbReference type="OrthoDB" id="9810718at2"/>
<feature type="domain" description="Capsule synthesis protein CapA" evidence="2">
    <location>
        <begin position="4"/>
        <end position="285"/>
    </location>
</feature>
<evidence type="ECO:0000313" key="4">
    <source>
        <dbReference type="Proteomes" id="UP000262917"/>
    </source>
</evidence>
<evidence type="ECO:0000313" key="3">
    <source>
        <dbReference type="EMBL" id="RFP60939.1"/>
    </source>
</evidence>
<dbReference type="CDD" id="cd07381">
    <property type="entry name" value="MPP_CapA"/>
    <property type="match status" value="1"/>
</dbReference>
<evidence type="ECO:0000259" key="2">
    <source>
        <dbReference type="SMART" id="SM00854"/>
    </source>
</evidence>
<reference evidence="3 4" key="1">
    <citation type="submission" date="2018-08" db="EMBL/GenBank/DDBJ databases">
        <title>Lysobacter weifangensis sp. nov., a new member of the family 'Xanthomonadaceae', isolated from soil in a farmland.</title>
        <authorList>
            <person name="Zhao H."/>
        </authorList>
    </citation>
    <scope>NUCLEOTIDE SEQUENCE [LARGE SCALE GENOMIC DNA]</scope>
    <source>
        <strain evidence="3 4">WF-2</strain>
    </source>
</reference>
<sequence length="366" mass="40007">MPITLFLCGDVMLGRGIDQILAHPSEPLLHEAVVRDARRYVELAEAVSGRIPRQVAADYVWGEALAQWRQRQPQARIVNLETAVTRHDRPWPKGINYRMQPRNVDVLAAAGVDCCVLANNHMLDWGREGLAETLATLRAAGIAVAGAGPRLAAARAPAVLPLPQARRVLVFAAASEDAGVPEFWAARAARAGVQRLPDLSPRTVARIGAEVARHKRAGDVVVFSVHWGDNWGYAVAPAQRAFAHALIDGAGVDLVHGHSSHHPKAIEVHRGHLVLYGCGDLLNDYEGIGGHEAFRGELGLMYFPRIDAADGCLRELALVPTRIRRFRIELARDADRDWLLAMLRRECAPLGCDVAPRGDGDFILSW</sequence>
<dbReference type="SUPFAM" id="SSF56300">
    <property type="entry name" value="Metallo-dependent phosphatases"/>
    <property type="match status" value="1"/>
</dbReference>
<dbReference type="PANTHER" id="PTHR33393">
    <property type="entry name" value="POLYGLUTAMINE SYNTHESIS ACCESSORY PROTEIN RV0574C-RELATED"/>
    <property type="match status" value="1"/>
</dbReference>
<dbReference type="InterPro" id="IPR052169">
    <property type="entry name" value="CW_Biosynth-Accessory"/>
</dbReference>
<dbReference type="InterPro" id="IPR029052">
    <property type="entry name" value="Metallo-depent_PP-like"/>
</dbReference>
<proteinExistence type="inferred from homology"/>
<gene>
    <name evidence="3" type="ORF">D0Y53_07030</name>
</gene>
<accession>A0A372DN25</accession>
<protein>
    <submittedName>
        <fullName evidence="3">CapA family protein</fullName>
    </submittedName>
</protein>
<comment type="caution">
    <text evidence="3">The sequence shown here is derived from an EMBL/GenBank/DDBJ whole genome shotgun (WGS) entry which is preliminary data.</text>
</comment>
<evidence type="ECO:0000256" key="1">
    <source>
        <dbReference type="ARBA" id="ARBA00005662"/>
    </source>
</evidence>
<dbReference type="Pfam" id="PF09587">
    <property type="entry name" value="PGA_cap"/>
    <property type="match status" value="1"/>
</dbReference>
<dbReference type="PANTHER" id="PTHR33393:SF11">
    <property type="entry name" value="POLYGLUTAMINE SYNTHESIS ACCESSORY PROTEIN RV0574C-RELATED"/>
    <property type="match status" value="1"/>
</dbReference>
<dbReference type="EMBL" id="QVPD01000005">
    <property type="protein sequence ID" value="RFP60939.1"/>
    <property type="molecule type" value="Genomic_DNA"/>
</dbReference>